<organism evidence="2 3">
    <name type="scientific">Spirodela intermedia</name>
    <name type="common">Intermediate duckweed</name>
    <dbReference type="NCBI Taxonomy" id="51605"/>
    <lineage>
        <taxon>Eukaryota</taxon>
        <taxon>Viridiplantae</taxon>
        <taxon>Streptophyta</taxon>
        <taxon>Embryophyta</taxon>
        <taxon>Tracheophyta</taxon>
        <taxon>Spermatophyta</taxon>
        <taxon>Magnoliopsida</taxon>
        <taxon>Liliopsida</taxon>
        <taxon>Araceae</taxon>
        <taxon>Lemnoideae</taxon>
        <taxon>Spirodela</taxon>
    </lineage>
</organism>
<name>A0A7I8KPY0_SPIIN</name>
<dbReference type="PANTHER" id="PTHR34797:SF1">
    <property type="entry name" value="ATG8-INTERACTING PROTEIN 2"/>
    <property type="match status" value="1"/>
</dbReference>
<dbReference type="OrthoDB" id="604034at2759"/>
<gene>
    <name evidence="2" type="ORF">SI8410_07009675</name>
</gene>
<evidence type="ECO:0000313" key="2">
    <source>
        <dbReference type="EMBL" id="CAA7399005.1"/>
    </source>
</evidence>
<dbReference type="PANTHER" id="PTHR34797">
    <property type="entry name" value="ATG8-INTERACTING PROTEIN 2"/>
    <property type="match status" value="1"/>
</dbReference>
<dbReference type="EMBL" id="LR746270">
    <property type="protein sequence ID" value="CAA7399005.1"/>
    <property type="molecule type" value="Genomic_DNA"/>
</dbReference>
<dbReference type="InterPro" id="IPR040304">
    <property type="entry name" value="ATG8-IP-1/2"/>
</dbReference>
<feature type="region of interest" description="Disordered" evidence="1">
    <location>
        <begin position="162"/>
        <end position="211"/>
    </location>
</feature>
<evidence type="ECO:0000313" key="3">
    <source>
        <dbReference type="Proteomes" id="UP000663760"/>
    </source>
</evidence>
<keyword evidence="3" id="KW-1185">Reference proteome</keyword>
<protein>
    <submittedName>
        <fullName evidence="2">Uncharacterized protein</fullName>
    </submittedName>
</protein>
<dbReference type="Proteomes" id="UP000663760">
    <property type="component" value="Chromosome 7"/>
</dbReference>
<sequence length="306" mass="33300">MAGYEKEGEETSSRGVDWEVVSLTASAYAAAPGNEGTSFVGGSKDRDFDGDDSGYARAMFMSGHFVFPPSAHENLPLEPDNNEILNRSQLEDADIIQEEADVIDKDGDKISTGKGLSKNDNLHAIQFSDMSERLSVSGVMPEEDMATLQGYKLDEEGRRMCSHPGCTEGETDEGGSVQFDDGNDIAASDDSSSKSSGFSSKPLNHSKYSGSGIPCESWWKRRAAALYAHAKEAGTLWSLCAAAALMGLVILGQRWHQERWQIHHFNSRFSINEERISRILAPVSRFKYAIAGGGHRRPPAAMSPSL</sequence>
<reference evidence="2" key="1">
    <citation type="submission" date="2020-02" db="EMBL/GenBank/DDBJ databases">
        <authorList>
            <person name="Scholz U."/>
            <person name="Mascher M."/>
            <person name="Fiebig A."/>
        </authorList>
    </citation>
    <scope>NUCLEOTIDE SEQUENCE</scope>
</reference>
<dbReference type="AlphaFoldDB" id="A0A7I8KPY0"/>
<proteinExistence type="predicted"/>
<feature type="compositionally biased region" description="Low complexity" evidence="1">
    <location>
        <begin position="184"/>
        <end position="201"/>
    </location>
</feature>
<accession>A0A7I8KPY0</accession>
<evidence type="ECO:0000256" key="1">
    <source>
        <dbReference type="SAM" id="MobiDB-lite"/>
    </source>
</evidence>